<evidence type="ECO:0000259" key="4">
    <source>
        <dbReference type="PROSITE" id="PS50110"/>
    </source>
</evidence>
<comment type="caution">
    <text evidence="5">The sequence shown here is derived from an EMBL/GenBank/DDBJ whole genome shotgun (WGS) entry which is preliminary data.</text>
</comment>
<feature type="domain" description="Response regulatory" evidence="4">
    <location>
        <begin position="37"/>
        <end position="150"/>
    </location>
</feature>
<dbReference type="PANTHER" id="PTHR45339:SF1">
    <property type="entry name" value="HYBRID SIGNAL TRANSDUCTION HISTIDINE KINASE J"/>
    <property type="match status" value="1"/>
</dbReference>
<dbReference type="Gene3D" id="3.40.50.2300">
    <property type="match status" value="1"/>
</dbReference>
<dbReference type="PROSITE" id="PS50110">
    <property type="entry name" value="RESPONSE_REGULATORY"/>
    <property type="match status" value="1"/>
</dbReference>
<dbReference type="GO" id="GO:0016301">
    <property type="term" value="F:kinase activity"/>
    <property type="evidence" value="ECO:0007669"/>
    <property type="project" value="UniProtKB-KW"/>
</dbReference>
<dbReference type="InterPro" id="IPR011006">
    <property type="entry name" value="CheY-like_superfamily"/>
</dbReference>
<dbReference type="CDD" id="cd17546">
    <property type="entry name" value="REC_hyHK_CKI1_RcsC-like"/>
    <property type="match status" value="1"/>
</dbReference>
<dbReference type="InterPro" id="IPR001789">
    <property type="entry name" value="Sig_transdc_resp-reg_receiver"/>
</dbReference>
<gene>
    <name evidence="5" type="ORF">JCM19239_1002</name>
</gene>
<keyword evidence="5" id="KW-0418">Kinase</keyword>
<dbReference type="EMBL" id="BBMS01000031">
    <property type="protein sequence ID" value="GAL27580.1"/>
    <property type="molecule type" value="Genomic_DNA"/>
</dbReference>
<evidence type="ECO:0000313" key="5">
    <source>
        <dbReference type="EMBL" id="GAL27580.1"/>
    </source>
</evidence>
<protein>
    <submittedName>
        <fullName evidence="5">Autoinducer 1 sensor kinase/phosphatase LuxN</fullName>
    </submittedName>
</protein>
<dbReference type="Pfam" id="PF00072">
    <property type="entry name" value="Response_reg"/>
    <property type="match status" value="1"/>
</dbReference>
<feature type="modified residue" description="4-aspartylphosphate" evidence="3">
    <location>
        <position position="86"/>
    </location>
</feature>
<keyword evidence="5" id="KW-0808">Transferase</keyword>
<name>A0ABQ0JFN7_9VIBR</name>
<evidence type="ECO:0000256" key="1">
    <source>
        <dbReference type="ARBA" id="ARBA00022553"/>
    </source>
</evidence>
<evidence type="ECO:0000256" key="2">
    <source>
        <dbReference type="ARBA" id="ARBA00023012"/>
    </source>
</evidence>
<dbReference type="SUPFAM" id="SSF52172">
    <property type="entry name" value="CheY-like"/>
    <property type="match status" value="1"/>
</dbReference>
<sequence length="171" mass="19064">MFDVALSVSSKHSFWRSFVKACEAGALKKKVSLTGKKVLVVDDTHVNRLLVQSYLVLEGVDVHLAASGMEAIEKAKQTAFDLIFMDIRMPNMNGFEACEEIRKFSRSVPIISLSGESGPDARQSIDELMDDYIPKPAEKKQLVSMIRKWCDEDCSTDSQNSPTQFRIQGAS</sequence>
<evidence type="ECO:0000256" key="3">
    <source>
        <dbReference type="PROSITE-ProRule" id="PRU00169"/>
    </source>
</evidence>
<keyword evidence="6" id="KW-1185">Reference proteome</keyword>
<evidence type="ECO:0000313" key="6">
    <source>
        <dbReference type="Proteomes" id="UP000029223"/>
    </source>
</evidence>
<dbReference type="Proteomes" id="UP000029223">
    <property type="component" value="Unassembled WGS sequence"/>
</dbReference>
<reference evidence="6" key="1">
    <citation type="submission" date="2014-09" db="EMBL/GenBank/DDBJ databases">
        <title>Vibrio variabilis JCM 19239. (C206) whole genome shotgun sequence.</title>
        <authorList>
            <person name="Sawabe T."/>
            <person name="Meirelles P."/>
            <person name="Nakanishi M."/>
            <person name="Sayaka M."/>
            <person name="Hattori M."/>
            <person name="Ohkuma M."/>
        </authorList>
    </citation>
    <scope>NUCLEOTIDE SEQUENCE [LARGE SCALE GENOMIC DNA]</scope>
    <source>
        <strain evidence="6">JCM 19239</strain>
    </source>
</reference>
<keyword evidence="2" id="KW-0902">Two-component regulatory system</keyword>
<dbReference type="SMART" id="SM00448">
    <property type="entry name" value="REC"/>
    <property type="match status" value="1"/>
</dbReference>
<keyword evidence="1 3" id="KW-0597">Phosphoprotein</keyword>
<organism evidence="5 6">
    <name type="scientific">Vibrio variabilis</name>
    <dbReference type="NCBI Taxonomy" id="990271"/>
    <lineage>
        <taxon>Bacteria</taxon>
        <taxon>Pseudomonadati</taxon>
        <taxon>Pseudomonadota</taxon>
        <taxon>Gammaproteobacteria</taxon>
        <taxon>Vibrionales</taxon>
        <taxon>Vibrionaceae</taxon>
        <taxon>Vibrio</taxon>
    </lineage>
</organism>
<dbReference type="PANTHER" id="PTHR45339">
    <property type="entry name" value="HYBRID SIGNAL TRANSDUCTION HISTIDINE KINASE J"/>
    <property type="match status" value="1"/>
</dbReference>
<accession>A0ABQ0JFN7</accession>
<proteinExistence type="predicted"/>